<dbReference type="InterPro" id="IPR013968">
    <property type="entry name" value="PKS_KR"/>
</dbReference>
<keyword evidence="3" id="KW-1185">Reference proteome</keyword>
<feature type="non-terminal residue" evidence="2">
    <location>
        <position position="73"/>
    </location>
</feature>
<evidence type="ECO:0000313" key="3">
    <source>
        <dbReference type="Proteomes" id="UP001642484"/>
    </source>
</evidence>
<evidence type="ECO:0000313" key="2">
    <source>
        <dbReference type="EMBL" id="CAK9031862.1"/>
    </source>
</evidence>
<protein>
    <recommendedName>
        <fullName evidence="1">Ketoreductase (KR) domain-containing protein</fullName>
    </recommendedName>
</protein>
<sequence>DSTNQVGPRQLQSGPIAYTTMKLMKVVGFSAGSTMMGNLGQGNYVAANAFVDLFPYRLRPEPPGMQHGLEGSG</sequence>
<gene>
    <name evidence="2" type="ORF">CCMP2556_LOCUS18455</name>
</gene>
<accession>A0ABP0KZ83</accession>
<comment type="caution">
    <text evidence="2">The sequence shown here is derived from an EMBL/GenBank/DDBJ whole genome shotgun (WGS) entry which is preliminary data.</text>
</comment>
<dbReference type="EMBL" id="CAXAMN010010458">
    <property type="protein sequence ID" value="CAK9031862.1"/>
    <property type="molecule type" value="Genomic_DNA"/>
</dbReference>
<proteinExistence type="predicted"/>
<dbReference type="Pfam" id="PF08659">
    <property type="entry name" value="KR"/>
    <property type="match status" value="1"/>
</dbReference>
<evidence type="ECO:0000259" key="1">
    <source>
        <dbReference type="Pfam" id="PF08659"/>
    </source>
</evidence>
<feature type="domain" description="Ketoreductase (KR)" evidence="1">
    <location>
        <begin position="22"/>
        <end position="54"/>
    </location>
</feature>
<name>A0ABP0KZ83_9DINO</name>
<feature type="non-terminal residue" evidence="2">
    <location>
        <position position="1"/>
    </location>
</feature>
<organism evidence="2 3">
    <name type="scientific">Durusdinium trenchii</name>
    <dbReference type="NCBI Taxonomy" id="1381693"/>
    <lineage>
        <taxon>Eukaryota</taxon>
        <taxon>Sar</taxon>
        <taxon>Alveolata</taxon>
        <taxon>Dinophyceae</taxon>
        <taxon>Suessiales</taxon>
        <taxon>Symbiodiniaceae</taxon>
        <taxon>Durusdinium</taxon>
    </lineage>
</organism>
<dbReference type="Gene3D" id="3.40.50.720">
    <property type="entry name" value="NAD(P)-binding Rossmann-like Domain"/>
    <property type="match status" value="1"/>
</dbReference>
<dbReference type="Proteomes" id="UP001642484">
    <property type="component" value="Unassembled WGS sequence"/>
</dbReference>
<reference evidence="2 3" key="1">
    <citation type="submission" date="2024-02" db="EMBL/GenBank/DDBJ databases">
        <authorList>
            <person name="Chen Y."/>
            <person name="Shah S."/>
            <person name="Dougan E. K."/>
            <person name="Thang M."/>
            <person name="Chan C."/>
        </authorList>
    </citation>
    <scope>NUCLEOTIDE SEQUENCE [LARGE SCALE GENOMIC DNA]</scope>
</reference>